<dbReference type="Proteomes" id="UP000179243">
    <property type="component" value="Unassembled WGS sequence"/>
</dbReference>
<dbReference type="AlphaFoldDB" id="A0A1F7FLL5"/>
<sequence length="386" mass="42987">MQLTPEQSKIKLLKLVTSYQSVITILDSKLSLLAQTPGIDLHVASSFEDPDEQRKAKGTFTHIDIPRTIRPIKDLIAVVKLYRFIRKERFDVVHTHTAKAGIVGAIAAKLAGVPLICHTYHGLPFFKGQKSLSYAIYKGIEVLFSKIRHILFSQNKYDYEQLKNIKSIKCPVIFEGNGVSIKDIESNARNYTSELTLCFDIDTPLSKGGQGGIILCIARLEPVKRLEKVIAAMEYLISQNIHATCIIAGKGYLEEKLNSLIKSKGLASHVSIIYTPHVHALINKADIVVLTSEKEGIPRGLMEAMALKKPVVATNVLGTNELVIDQETGFLVPLEDQDVLNQRLAQLVLDQSLQQKFGQSGYQRIASHFDDAKIVQLWLKTYANKS</sequence>
<dbReference type="InterPro" id="IPR001296">
    <property type="entry name" value="Glyco_trans_1"/>
</dbReference>
<comment type="caution">
    <text evidence="3">The sequence shown here is derived from an EMBL/GenBank/DDBJ whole genome shotgun (WGS) entry which is preliminary data.</text>
</comment>
<dbReference type="CDD" id="cd03808">
    <property type="entry name" value="GT4_CapM-like"/>
    <property type="match status" value="1"/>
</dbReference>
<evidence type="ECO:0000313" key="4">
    <source>
        <dbReference type="Proteomes" id="UP000179243"/>
    </source>
</evidence>
<evidence type="ECO:0000259" key="2">
    <source>
        <dbReference type="Pfam" id="PF13477"/>
    </source>
</evidence>
<evidence type="ECO:0000259" key="1">
    <source>
        <dbReference type="Pfam" id="PF00534"/>
    </source>
</evidence>
<gene>
    <name evidence="3" type="ORF">A2519_22020</name>
</gene>
<dbReference type="SUPFAM" id="SSF53756">
    <property type="entry name" value="UDP-Glycosyltransferase/glycogen phosphorylase"/>
    <property type="match status" value="1"/>
</dbReference>
<organism evidence="3 4">
    <name type="scientific">Candidatus Raymondbacteria bacterium RIFOXYD12_FULL_49_13</name>
    <dbReference type="NCBI Taxonomy" id="1817890"/>
    <lineage>
        <taxon>Bacteria</taxon>
        <taxon>Raymondiibacteriota</taxon>
    </lineage>
</organism>
<feature type="domain" description="Glycosyl transferase family 1" evidence="1">
    <location>
        <begin position="209"/>
        <end position="364"/>
    </location>
</feature>
<evidence type="ECO:0008006" key="5">
    <source>
        <dbReference type="Google" id="ProtNLM"/>
    </source>
</evidence>
<dbReference type="PANTHER" id="PTHR12526">
    <property type="entry name" value="GLYCOSYLTRANSFERASE"/>
    <property type="match status" value="1"/>
</dbReference>
<reference evidence="3 4" key="1">
    <citation type="journal article" date="2016" name="Nat. Commun.">
        <title>Thousands of microbial genomes shed light on interconnected biogeochemical processes in an aquifer system.</title>
        <authorList>
            <person name="Anantharaman K."/>
            <person name="Brown C.T."/>
            <person name="Hug L.A."/>
            <person name="Sharon I."/>
            <person name="Castelle C.J."/>
            <person name="Probst A.J."/>
            <person name="Thomas B.C."/>
            <person name="Singh A."/>
            <person name="Wilkins M.J."/>
            <person name="Karaoz U."/>
            <person name="Brodie E.L."/>
            <person name="Williams K.H."/>
            <person name="Hubbard S.S."/>
            <person name="Banfield J.F."/>
        </authorList>
    </citation>
    <scope>NUCLEOTIDE SEQUENCE [LARGE SCALE GENOMIC DNA]</scope>
</reference>
<accession>A0A1F7FLL5</accession>
<proteinExistence type="predicted"/>
<name>A0A1F7FLL5_UNCRA</name>
<evidence type="ECO:0000313" key="3">
    <source>
        <dbReference type="EMBL" id="OGK07595.1"/>
    </source>
</evidence>
<dbReference type="GO" id="GO:0016757">
    <property type="term" value="F:glycosyltransferase activity"/>
    <property type="evidence" value="ECO:0007669"/>
    <property type="project" value="InterPro"/>
</dbReference>
<dbReference type="PANTHER" id="PTHR12526:SF630">
    <property type="entry name" value="GLYCOSYLTRANSFERASE"/>
    <property type="match status" value="1"/>
</dbReference>
<dbReference type="Pfam" id="PF00534">
    <property type="entry name" value="Glycos_transf_1"/>
    <property type="match status" value="1"/>
</dbReference>
<dbReference type="Gene3D" id="3.40.50.2000">
    <property type="entry name" value="Glycogen Phosphorylase B"/>
    <property type="match status" value="2"/>
</dbReference>
<protein>
    <recommendedName>
        <fullName evidence="5">Glycosyl transferase family 1</fullName>
    </recommendedName>
</protein>
<dbReference type="Pfam" id="PF13477">
    <property type="entry name" value="Glyco_trans_4_2"/>
    <property type="match status" value="1"/>
</dbReference>
<dbReference type="EMBL" id="MFYX01000002">
    <property type="protein sequence ID" value="OGK07595.1"/>
    <property type="molecule type" value="Genomic_DNA"/>
</dbReference>
<dbReference type="InterPro" id="IPR028098">
    <property type="entry name" value="Glyco_trans_4-like_N"/>
</dbReference>
<feature type="domain" description="Glycosyltransferase subfamily 4-like N-terminal" evidence="2">
    <location>
        <begin position="32"/>
        <end position="152"/>
    </location>
</feature>